<dbReference type="Gene3D" id="3.30.565.10">
    <property type="entry name" value="Histidine kinase-like ATPase, C-terminal domain"/>
    <property type="match status" value="1"/>
</dbReference>
<dbReference type="Gene3D" id="2.60.40.10">
    <property type="entry name" value="Immunoglobulins"/>
    <property type="match status" value="1"/>
</dbReference>
<dbReference type="InterPro" id="IPR011712">
    <property type="entry name" value="Sig_transdc_His_kin_sub3_dim/P"/>
</dbReference>
<dbReference type="AlphaFoldDB" id="A0A2S7WS72"/>
<comment type="caution">
    <text evidence="4">The sequence shown here is derived from an EMBL/GenBank/DDBJ whole genome shotgun (WGS) entry which is preliminary data.</text>
</comment>
<dbReference type="Gene3D" id="2.130.10.10">
    <property type="entry name" value="YVTN repeat-like/Quinoprotein amine dehydrogenase"/>
    <property type="match status" value="3"/>
</dbReference>
<dbReference type="CDD" id="cd16917">
    <property type="entry name" value="HATPase_UhpB-NarQ-NarX-like"/>
    <property type="match status" value="1"/>
</dbReference>
<evidence type="ECO:0000313" key="4">
    <source>
        <dbReference type="EMBL" id="PQJ80434.1"/>
    </source>
</evidence>
<keyword evidence="5" id="KW-1185">Reference proteome</keyword>
<keyword evidence="2" id="KW-0472">Membrane</keyword>
<dbReference type="Proteomes" id="UP000238882">
    <property type="component" value="Unassembled WGS sequence"/>
</dbReference>
<feature type="transmembrane region" description="Helical" evidence="2">
    <location>
        <begin position="733"/>
        <end position="753"/>
    </location>
</feature>
<gene>
    <name evidence="4" type="ORF">BTO18_15195</name>
</gene>
<organism evidence="4 5">
    <name type="scientific">Polaribacter porphyrae</name>
    <dbReference type="NCBI Taxonomy" id="1137780"/>
    <lineage>
        <taxon>Bacteria</taxon>
        <taxon>Pseudomonadati</taxon>
        <taxon>Bacteroidota</taxon>
        <taxon>Flavobacteriia</taxon>
        <taxon>Flavobacteriales</taxon>
        <taxon>Flavobacteriaceae</taxon>
    </lineage>
</organism>
<dbReference type="GO" id="GO:0016020">
    <property type="term" value="C:membrane"/>
    <property type="evidence" value="ECO:0007669"/>
    <property type="project" value="InterPro"/>
</dbReference>
<dbReference type="InterPro" id="IPR011110">
    <property type="entry name" value="Reg_prop"/>
</dbReference>
<protein>
    <recommendedName>
        <fullName evidence="3">Histidine kinase domain-containing protein</fullName>
    </recommendedName>
</protein>
<dbReference type="GO" id="GO:0046983">
    <property type="term" value="F:protein dimerization activity"/>
    <property type="evidence" value="ECO:0007669"/>
    <property type="project" value="InterPro"/>
</dbReference>
<dbReference type="PANTHER" id="PTHR43547">
    <property type="entry name" value="TWO-COMPONENT HISTIDINE KINASE"/>
    <property type="match status" value="1"/>
</dbReference>
<dbReference type="RefSeq" id="WP_211295614.1">
    <property type="nucleotide sequence ID" value="NZ_MSCN01000001.1"/>
</dbReference>
<accession>A0A2S7WS72</accession>
<evidence type="ECO:0000256" key="2">
    <source>
        <dbReference type="SAM" id="Phobius"/>
    </source>
</evidence>
<keyword evidence="2" id="KW-1133">Transmembrane helix</keyword>
<dbReference type="Pfam" id="PF07495">
    <property type="entry name" value="Y_Y_Y"/>
    <property type="match status" value="1"/>
</dbReference>
<dbReference type="Pfam" id="PF07494">
    <property type="entry name" value="Reg_prop"/>
    <property type="match status" value="3"/>
</dbReference>
<evidence type="ECO:0000256" key="1">
    <source>
        <dbReference type="ARBA" id="ARBA00022553"/>
    </source>
</evidence>
<dbReference type="EMBL" id="MSCN01000001">
    <property type="protein sequence ID" value="PQJ80434.1"/>
    <property type="molecule type" value="Genomic_DNA"/>
</dbReference>
<proteinExistence type="predicted"/>
<dbReference type="SUPFAM" id="SSF63829">
    <property type="entry name" value="Calcium-dependent phosphotriesterase"/>
    <property type="match status" value="3"/>
</dbReference>
<dbReference type="InterPro" id="IPR013783">
    <property type="entry name" value="Ig-like_fold"/>
</dbReference>
<dbReference type="SUPFAM" id="SSF55874">
    <property type="entry name" value="ATPase domain of HSP90 chaperone/DNA topoisomerase II/histidine kinase"/>
    <property type="match status" value="1"/>
</dbReference>
<dbReference type="GO" id="GO:0000155">
    <property type="term" value="F:phosphorelay sensor kinase activity"/>
    <property type="evidence" value="ECO:0007669"/>
    <property type="project" value="InterPro"/>
</dbReference>
<dbReference type="InterPro" id="IPR036890">
    <property type="entry name" value="HATPase_C_sf"/>
</dbReference>
<feature type="domain" description="Histidine kinase" evidence="3">
    <location>
        <begin position="771"/>
        <end position="961"/>
    </location>
</feature>
<evidence type="ECO:0000313" key="5">
    <source>
        <dbReference type="Proteomes" id="UP000238882"/>
    </source>
</evidence>
<reference evidence="4 5" key="1">
    <citation type="submission" date="2016-12" db="EMBL/GenBank/DDBJ databases">
        <title>Trade-off between light-utilization and light-protection in marine flavobacteria.</title>
        <authorList>
            <person name="Kumagai Y."/>
            <person name="Yoshizawa S."/>
            <person name="Kogure K."/>
            <person name="Iwasaki W."/>
        </authorList>
    </citation>
    <scope>NUCLEOTIDE SEQUENCE [LARGE SCALE GENOMIC DNA]</scope>
    <source>
        <strain evidence="4 5">NBRC 108759</strain>
    </source>
</reference>
<dbReference type="PANTHER" id="PTHR43547:SF2">
    <property type="entry name" value="HYBRID SIGNAL TRANSDUCTION HISTIDINE KINASE C"/>
    <property type="match status" value="1"/>
</dbReference>
<name>A0A2S7WS72_9FLAO</name>
<dbReference type="Pfam" id="PF07730">
    <property type="entry name" value="HisKA_3"/>
    <property type="match status" value="1"/>
</dbReference>
<keyword evidence="2" id="KW-0812">Transmembrane</keyword>
<dbReference type="Gene3D" id="1.20.5.1930">
    <property type="match status" value="1"/>
</dbReference>
<dbReference type="InterPro" id="IPR005467">
    <property type="entry name" value="His_kinase_dom"/>
</dbReference>
<dbReference type="InterPro" id="IPR015943">
    <property type="entry name" value="WD40/YVTN_repeat-like_dom_sf"/>
</dbReference>
<sequence length="961" mass="110601">MHKNVIHIFIFFLIIQVQNAQSTRLLNIEDGLSNNIVYDIQKDDKGFLWFATENGLNRYDGYSFQKFHHNSQDSTSIASNVCRNILKDKKGNLWIATKKGISLFDEITETFQNFKNPTKDLDIKELELIGSNKIWFNTLGSIGFFDIEKKEYHFLNNSESSYSMTSNQEKVWVSSTNGSLDYSSINNLKFNNLHQNLGVRKQIYFGNFTHKLWLPKANYSSEKEYLIIPELPNNAKPNKLLEVDVNTLLIGSNQGLFKYKIDTKELTKVKLTENVTTLNQQVRSIYKDDIGNLWIGTIGGVFHIDYYKKSFQHLQINKNADDIIMGLSSDKNHLYINEFGKAIYKYSLKAKTFEKLTFSKENLFIWDIKKVKQNPYALWLASDSGLICYNPNTKKSRNIPLSKGKDFYNNSFNLFDLNDDFMWVASHTGIHKVSKKENGIKAVLSKVDIVIESSVQKILAVKHLIFIATEGKGLFLYDENTDEIKPIYQHKNGVKEIINPTIWDMILVDDKIWLGTNEGLYIVDVKSLEVGQSNITKNIIFSIQKDNFNRLWMGTDKGLMSYNLKTNYADFFTKEEGVLNTEFNRRSKTKTNDNQLWFGGVKGLTYFNPSEIKQNTVVPKTHITKLEIITPDSTFTFNHRKEKKVVLPYNQNTISLEYVALNYTNSTQNKYKYQLVGRDVNWVEDKGNRFSRYTQLPPGKYSFKVIAANNDGVWNTKGAELSIEILPPFWKTVWFQILVFLTIIGIIYTAYYYRVKRLLEIERMKLRIASDLHDEVGSGLSGIALTSDILEQQFQNGTVKPHLLSRITKNARNLAATLDDIVWLINPEKETLEDFLLKTKTLTKELLENKNIHFEDDLNQITKQKLLSAAQKRNLFLFVKEVVNNIAKHADAQNINVVFKVKNKNLLLNITDDGVGFDISIKTSRNGIISLKNRANILKGKFLLLSEKGKGTKVSLQIKIP</sequence>
<dbReference type="PROSITE" id="PS50109">
    <property type="entry name" value="HIS_KIN"/>
    <property type="match status" value="1"/>
</dbReference>
<evidence type="ECO:0000259" key="3">
    <source>
        <dbReference type="PROSITE" id="PS50109"/>
    </source>
</evidence>
<dbReference type="InterPro" id="IPR011123">
    <property type="entry name" value="Y_Y_Y"/>
</dbReference>
<keyword evidence="1" id="KW-0597">Phosphoprotein</keyword>